<sequence>MGKLSTTQTHEIQTAGEIAASNRDEGRDISRNLGHATNHSPVPYPDEL</sequence>
<gene>
    <name evidence="2" type="ORF">METZ01_LOCUS262903</name>
</gene>
<reference evidence="2" key="1">
    <citation type="submission" date="2018-05" db="EMBL/GenBank/DDBJ databases">
        <authorList>
            <person name="Lanie J.A."/>
            <person name="Ng W.-L."/>
            <person name="Kazmierczak K.M."/>
            <person name="Andrzejewski T.M."/>
            <person name="Davidsen T.M."/>
            <person name="Wayne K.J."/>
            <person name="Tettelin H."/>
            <person name="Glass J.I."/>
            <person name="Rusch D."/>
            <person name="Podicherti R."/>
            <person name="Tsui H.-C.T."/>
            <person name="Winkler M.E."/>
        </authorList>
    </citation>
    <scope>NUCLEOTIDE SEQUENCE</scope>
</reference>
<feature type="region of interest" description="Disordered" evidence="1">
    <location>
        <begin position="1"/>
        <end position="48"/>
    </location>
</feature>
<feature type="non-terminal residue" evidence="2">
    <location>
        <position position="48"/>
    </location>
</feature>
<accession>A0A382JEG5</accession>
<protein>
    <submittedName>
        <fullName evidence="2">Uncharacterized protein</fullName>
    </submittedName>
</protein>
<feature type="compositionally biased region" description="Polar residues" evidence="1">
    <location>
        <begin position="1"/>
        <end position="12"/>
    </location>
</feature>
<evidence type="ECO:0000256" key="1">
    <source>
        <dbReference type="SAM" id="MobiDB-lite"/>
    </source>
</evidence>
<evidence type="ECO:0000313" key="2">
    <source>
        <dbReference type="EMBL" id="SVC10049.1"/>
    </source>
</evidence>
<proteinExistence type="predicted"/>
<dbReference type="AlphaFoldDB" id="A0A382JEG5"/>
<name>A0A382JEG5_9ZZZZ</name>
<dbReference type="EMBL" id="UINC01073562">
    <property type="protein sequence ID" value="SVC10049.1"/>
    <property type="molecule type" value="Genomic_DNA"/>
</dbReference>
<organism evidence="2">
    <name type="scientific">marine metagenome</name>
    <dbReference type="NCBI Taxonomy" id="408172"/>
    <lineage>
        <taxon>unclassified sequences</taxon>
        <taxon>metagenomes</taxon>
        <taxon>ecological metagenomes</taxon>
    </lineage>
</organism>